<keyword evidence="4 6" id="KW-1133">Transmembrane helix</keyword>
<dbReference type="PANTHER" id="PTHR12677:SF59">
    <property type="entry name" value="GOLGI APPARATUS MEMBRANE PROTEIN TVP38-RELATED"/>
    <property type="match status" value="1"/>
</dbReference>
<evidence type="ECO:0000256" key="1">
    <source>
        <dbReference type="ARBA" id="ARBA00004651"/>
    </source>
</evidence>
<name>A0A1M4ZTI7_9RHOB</name>
<dbReference type="EMBL" id="FQVK01000021">
    <property type="protein sequence ID" value="SHF21328.1"/>
    <property type="molecule type" value="Genomic_DNA"/>
</dbReference>
<dbReference type="Proteomes" id="UP000325134">
    <property type="component" value="Unassembled WGS sequence"/>
</dbReference>
<dbReference type="RefSeq" id="WP_223162522.1">
    <property type="nucleotide sequence ID" value="NZ_FQVK01000021.1"/>
</dbReference>
<feature type="transmembrane region" description="Helical" evidence="6">
    <location>
        <begin position="130"/>
        <end position="151"/>
    </location>
</feature>
<feature type="transmembrane region" description="Helical" evidence="6">
    <location>
        <begin position="12"/>
        <end position="29"/>
    </location>
</feature>
<protein>
    <recommendedName>
        <fullName evidence="6">TVP38/TMEM64 family membrane protein</fullName>
    </recommendedName>
</protein>
<dbReference type="InterPro" id="IPR015414">
    <property type="entry name" value="TMEM64"/>
</dbReference>
<evidence type="ECO:0000256" key="3">
    <source>
        <dbReference type="ARBA" id="ARBA00022692"/>
    </source>
</evidence>
<feature type="transmembrane region" description="Helical" evidence="6">
    <location>
        <begin position="82"/>
        <end position="110"/>
    </location>
</feature>
<evidence type="ECO:0000256" key="6">
    <source>
        <dbReference type="RuleBase" id="RU366058"/>
    </source>
</evidence>
<sequence length="250" mass="26541">MLKTWPNRMRTVLMLVVMVALTVAAWLWFSGAAPVALTRETVADWVARAGLFGPLLVIGLMMVAVVASPIPSAPIAVAAGAAYGHGLGTVLVAIGAELGALIAFLIARWLGHDALRKWFGERLDMGLLGSQNVLMVTVFTSRLMPFVSFDMISYAAGLTRLHLWRFAVATLAGILPASFVLAHLGGEIAGAEARGAGLAVIGLGLLTGAPLLWLAWKRGGKESPQLKDLSQINAERENGSKLPRQKGNRK</sequence>
<accession>A0A1M4ZTI7</accession>
<evidence type="ECO:0000259" key="8">
    <source>
        <dbReference type="Pfam" id="PF09335"/>
    </source>
</evidence>
<feature type="transmembrane region" description="Helical" evidence="6">
    <location>
        <begin position="196"/>
        <end position="216"/>
    </location>
</feature>
<evidence type="ECO:0000256" key="2">
    <source>
        <dbReference type="ARBA" id="ARBA00022475"/>
    </source>
</evidence>
<keyword evidence="10" id="KW-1185">Reference proteome</keyword>
<feature type="region of interest" description="Disordered" evidence="7">
    <location>
        <begin position="222"/>
        <end position="250"/>
    </location>
</feature>
<keyword evidence="5 6" id="KW-0472">Membrane</keyword>
<feature type="domain" description="VTT" evidence="8">
    <location>
        <begin position="70"/>
        <end position="185"/>
    </location>
</feature>
<dbReference type="AlphaFoldDB" id="A0A1M4ZTI7"/>
<dbReference type="InterPro" id="IPR032816">
    <property type="entry name" value="VTT_dom"/>
</dbReference>
<feature type="transmembrane region" description="Helical" evidence="6">
    <location>
        <begin position="163"/>
        <end position="184"/>
    </location>
</feature>
<proteinExistence type="inferred from homology"/>
<comment type="similarity">
    <text evidence="6">Belongs to the TVP38/TMEM64 family.</text>
</comment>
<comment type="subcellular location">
    <subcellularLocation>
        <location evidence="1 6">Cell membrane</location>
        <topology evidence="1 6">Multi-pass membrane protein</topology>
    </subcellularLocation>
</comment>
<evidence type="ECO:0000256" key="4">
    <source>
        <dbReference type="ARBA" id="ARBA00022989"/>
    </source>
</evidence>
<feature type="transmembrane region" description="Helical" evidence="6">
    <location>
        <begin position="49"/>
        <end position="70"/>
    </location>
</feature>
<evidence type="ECO:0000313" key="10">
    <source>
        <dbReference type="Proteomes" id="UP000325134"/>
    </source>
</evidence>
<dbReference type="Pfam" id="PF09335">
    <property type="entry name" value="VTT_dom"/>
    <property type="match status" value="1"/>
</dbReference>
<evidence type="ECO:0000256" key="7">
    <source>
        <dbReference type="SAM" id="MobiDB-lite"/>
    </source>
</evidence>
<reference evidence="9 10" key="1">
    <citation type="submission" date="2016-11" db="EMBL/GenBank/DDBJ databases">
        <authorList>
            <person name="Varghese N."/>
            <person name="Submissions S."/>
        </authorList>
    </citation>
    <scope>NUCLEOTIDE SEQUENCE [LARGE SCALE GENOMIC DNA]</scope>
    <source>
        <strain evidence="9 10">DSM 29341</strain>
    </source>
</reference>
<evidence type="ECO:0000256" key="5">
    <source>
        <dbReference type="ARBA" id="ARBA00023136"/>
    </source>
</evidence>
<dbReference type="PANTHER" id="PTHR12677">
    <property type="entry name" value="GOLGI APPARATUS MEMBRANE PROTEIN TVP38-RELATED"/>
    <property type="match status" value="1"/>
</dbReference>
<evidence type="ECO:0000313" key="9">
    <source>
        <dbReference type="EMBL" id="SHF21328.1"/>
    </source>
</evidence>
<dbReference type="GO" id="GO:0005886">
    <property type="term" value="C:plasma membrane"/>
    <property type="evidence" value="ECO:0007669"/>
    <property type="project" value="UniProtKB-SubCell"/>
</dbReference>
<keyword evidence="2 6" id="KW-1003">Cell membrane</keyword>
<keyword evidence="3 6" id="KW-0812">Transmembrane</keyword>
<gene>
    <name evidence="9" type="ORF">SAMN05444279_12172</name>
</gene>
<organism evidence="9 10">
    <name type="scientific">Ruegeria intermedia</name>
    <dbReference type="NCBI Taxonomy" id="996115"/>
    <lineage>
        <taxon>Bacteria</taxon>
        <taxon>Pseudomonadati</taxon>
        <taxon>Pseudomonadota</taxon>
        <taxon>Alphaproteobacteria</taxon>
        <taxon>Rhodobacterales</taxon>
        <taxon>Roseobacteraceae</taxon>
        <taxon>Ruegeria</taxon>
    </lineage>
</organism>